<feature type="domain" description="RNA polymerase sigma factor 70 region 4 type 2" evidence="7">
    <location>
        <begin position="115"/>
        <end position="163"/>
    </location>
</feature>
<dbReference type="InterPro" id="IPR039425">
    <property type="entry name" value="RNA_pol_sigma-70-like"/>
</dbReference>
<evidence type="ECO:0000313" key="9">
    <source>
        <dbReference type="Proteomes" id="UP000261231"/>
    </source>
</evidence>
<dbReference type="Pfam" id="PF08281">
    <property type="entry name" value="Sigma70_r4_2"/>
    <property type="match status" value="1"/>
</dbReference>
<dbReference type="Pfam" id="PF04542">
    <property type="entry name" value="Sigma70_r2"/>
    <property type="match status" value="1"/>
</dbReference>
<dbReference type="OrthoDB" id="1918609at2"/>
<evidence type="ECO:0000259" key="7">
    <source>
        <dbReference type="Pfam" id="PF08281"/>
    </source>
</evidence>
<accession>A0A3E2XMT5</accession>
<evidence type="ECO:0000256" key="3">
    <source>
        <dbReference type="ARBA" id="ARBA00023082"/>
    </source>
</evidence>
<evidence type="ECO:0000259" key="6">
    <source>
        <dbReference type="Pfam" id="PF04542"/>
    </source>
</evidence>
<evidence type="ECO:0000256" key="1">
    <source>
        <dbReference type="ARBA" id="ARBA00010641"/>
    </source>
</evidence>
<feature type="domain" description="RNA polymerase sigma-70 region 2" evidence="6">
    <location>
        <begin position="21"/>
        <end position="86"/>
    </location>
</feature>
<protein>
    <submittedName>
        <fullName evidence="8">RNA polymerase sigma factor</fullName>
    </submittedName>
</protein>
<dbReference type="Gene3D" id="1.10.10.10">
    <property type="entry name" value="Winged helix-like DNA-binding domain superfamily/Winged helix DNA-binding domain"/>
    <property type="match status" value="1"/>
</dbReference>
<dbReference type="InterPro" id="IPR013324">
    <property type="entry name" value="RNA_pol_sigma_r3/r4-like"/>
</dbReference>
<dbReference type="PANTHER" id="PTHR43133">
    <property type="entry name" value="RNA POLYMERASE ECF-TYPE SIGMA FACTO"/>
    <property type="match status" value="1"/>
</dbReference>
<dbReference type="Gene3D" id="1.10.1740.10">
    <property type="match status" value="1"/>
</dbReference>
<reference evidence="8 9" key="1">
    <citation type="submission" date="2018-08" db="EMBL/GenBank/DDBJ databases">
        <title>A genome reference for cultivated species of the human gut microbiota.</title>
        <authorList>
            <person name="Zou Y."/>
            <person name="Xue W."/>
            <person name="Luo G."/>
        </authorList>
    </citation>
    <scope>NUCLEOTIDE SEQUENCE [LARGE SCALE GENOMIC DNA]</scope>
    <source>
        <strain evidence="8 9">AM28-39</strain>
    </source>
</reference>
<gene>
    <name evidence="8" type="ORF">DW747_09660</name>
</gene>
<dbReference type="GO" id="GO:0016987">
    <property type="term" value="F:sigma factor activity"/>
    <property type="evidence" value="ECO:0007669"/>
    <property type="project" value="UniProtKB-KW"/>
</dbReference>
<dbReference type="CDD" id="cd06171">
    <property type="entry name" value="Sigma70_r4"/>
    <property type="match status" value="1"/>
</dbReference>
<organism evidence="8 9">
    <name type="scientific">Coprococcus catus</name>
    <dbReference type="NCBI Taxonomy" id="116085"/>
    <lineage>
        <taxon>Bacteria</taxon>
        <taxon>Bacillati</taxon>
        <taxon>Bacillota</taxon>
        <taxon>Clostridia</taxon>
        <taxon>Lachnospirales</taxon>
        <taxon>Lachnospiraceae</taxon>
        <taxon>Coprococcus</taxon>
    </lineage>
</organism>
<keyword evidence="5" id="KW-0804">Transcription</keyword>
<dbReference type="NCBIfam" id="TIGR02937">
    <property type="entry name" value="sigma70-ECF"/>
    <property type="match status" value="1"/>
</dbReference>
<keyword evidence="3" id="KW-0731">Sigma factor</keyword>
<evidence type="ECO:0000256" key="4">
    <source>
        <dbReference type="ARBA" id="ARBA00023125"/>
    </source>
</evidence>
<comment type="caution">
    <text evidence="8">The sequence shown here is derived from an EMBL/GenBank/DDBJ whole genome shotgun (WGS) entry which is preliminary data.</text>
</comment>
<dbReference type="InterPro" id="IPR013325">
    <property type="entry name" value="RNA_pol_sigma_r2"/>
</dbReference>
<dbReference type="InterPro" id="IPR007627">
    <property type="entry name" value="RNA_pol_sigma70_r2"/>
</dbReference>
<dbReference type="Proteomes" id="UP000261231">
    <property type="component" value="Unassembled WGS sequence"/>
</dbReference>
<keyword evidence="9" id="KW-1185">Reference proteome</keyword>
<dbReference type="SUPFAM" id="SSF88659">
    <property type="entry name" value="Sigma3 and sigma4 domains of RNA polymerase sigma factors"/>
    <property type="match status" value="1"/>
</dbReference>
<sequence length="177" mass="20996">MKESELIRKLHNGDKEAAGLIIERYYADIYRFCLYMVQSEEDAYDIAQESFLKFIKYGTFYHHQNLKGYLLMIARNLCFDYFRDKKGTETPVEWEELDKIPKPGNQIKETEDIIYLQNLLKALSPDIREVVVLRMYEEMKFKDIAGMMGCSVSTAKSRFRLGISQLKRMMEEDEDER</sequence>
<evidence type="ECO:0000313" key="8">
    <source>
        <dbReference type="EMBL" id="RGC46781.1"/>
    </source>
</evidence>
<dbReference type="InterPro" id="IPR014284">
    <property type="entry name" value="RNA_pol_sigma-70_dom"/>
</dbReference>
<dbReference type="GO" id="GO:0006352">
    <property type="term" value="P:DNA-templated transcription initiation"/>
    <property type="evidence" value="ECO:0007669"/>
    <property type="project" value="InterPro"/>
</dbReference>
<keyword evidence="2" id="KW-0805">Transcription regulation</keyword>
<dbReference type="InterPro" id="IPR036388">
    <property type="entry name" value="WH-like_DNA-bd_sf"/>
</dbReference>
<dbReference type="InterPro" id="IPR013249">
    <property type="entry name" value="RNA_pol_sigma70_r4_t2"/>
</dbReference>
<proteinExistence type="inferred from homology"/>
<dbReference type="EMBL" id="QVFD01000008">
    <property type="protein sequence ID" value="RGC46781.1"/>
    <property type="molecule type" value="Genomic_DNA"/>
</dbReference>
<dbReference type="PANTHER" id="PTHR43133:SF8">
    <property type="entry name" value="RNA POLYMERASE SIGMA FACTOR HI_1459-RELATED"/>
    <property type="match status" value="1"/>
</dbReference>
<dbReference type="SUPFAM" id="SSF88946">
    <property type="entry name" value="Sigma2 domain of RNA polymerase sigma factors"/>
    <property type="match status" value="1"/>
</dbReference>
<dbReference type="AlphaFoldDB" id="A0A3E2XMT5"/>
<name>A0A3E2XMT5_9FIRM</name>
<evidence type="ECO:0000256" key="5">
    <source>
        <dbReference type="ARBA" id="ARBA00023163"/>
    </source>
</evidence>
<comment type="similarity">
    <text evidence="1">Belongs to the sigma-70 factor family. ECF subfamily.</text>
</comment>
<dbReference type="GO" id="GO:0003677">
    <property type="term" value="F:DNA binding"/>
    <property type="evidence" value="ECO:0007669"/>
    <property type="project" value="UniProtKB-KW"/>
</dbReference>
<evidence type="ECO:0000256" key="2">
    <source>
        <dbReference type="ARBA" id="ARBA00023015"/>
    </source>
</evidence>
<keyword evidence="4" id="KW-0238">DNA-binding</keyword>
<dbReference type="RefSeq" id="WP_117540252.1">
    <property type="nucleotide sequence ID" value="NZ_QVFD01000008.1"/>
</dbReference>